<organism evidence="3 4">
    <name type="scientific">Hymenobacter nivis</name>
    <dbReference type="NCBI Taxonomy" id="1850093"/>
    <lineage>
        <taxon>Bacteria</taxon>
        <taxon>Pseudomonadati</taxon>
        <taxon>Bacteroidota</taxon>
        <taxon>Cytophagia</taxon>
        <taxon>Cytophagales</taxon>
        <taxon>Hymenobacteraceae</taxon>
        <taxon>Hymenobacter</taxon>
    </lineage>
</organism>
<feature type="coiled-coil region" evidence="1">
    <location>
        <begin position="270"/>
        <end position="308"/>
    </location>
</feature>
<comment type="caution">
    <text evidence="3">The sequence shown here is derived from an EMBL/GenBank/DDBJ whole genome shotgun (WGS) entry which is preliminary data.</text>
</comment>
<proteinExistence type="predicted"/>
<dbReference type="NCBIfam" id="NF041497">
    <property type="entry name" value="MobV"/>
    <property type="match status" value="1"/>
</dbReference>
<reference evidence="3 4" key="1">
    <citation type="journal article" date="2019" name="Environ. Microbiol.">
        <title>Species interactions and distinct microbial communities in high Arctic permafrost affected cryosols are associated with the CH4 and CO2 gas fluxes.</title>
        <authorList>
            <person name="Altshuler I."/>
            <person name="Hamel J."/>
            <person name="Turney S."/>
            <person name="Magnuson E."/>
            <person name="Levesque R."/>
            <person name="Greer C."/>
            <person name="Whyte L.G."/>
        </authorList>
    </citation>
    <scope>NUCLEOTIDE SEQUENCE [LARGE SCALE GENOMIC DNA]</scope>
    <source>
        <strain evidence="3 4">S9.2P</strain>
    </source>
</reference>
<feature type="compositionally biased region" description="Basic and acidic residues" evidence="2">
    <location>
        <begin position="588"/>
        <end position="606"/>
    </location>
</feature>
<dbReference type="AlphaFoldDB" id="A0A502GC97"/>
<name>A0A502GC97_9BACT</name>
<accession>A0A502GC97</accession>
<feature type="region of interest" description="Disordered" evidence="2">
    <location>
        <begin position="571"/>
        <end position="606"/>
    </location>
</feature>
<dbReference type="GO" id="GO:0006310">
    <property type="term" value="P:DNA recombination"/>
    <property type="evidence" value="ECO:0007669"/>
    <property type="project" value="InterPro"/>
</dbReference>
<gene>
    <name evidence="3" type="ORF">EAH73_21420</name>
</gene>
<evidence type="ECO:0000313" key="4">
    <source>
        <dbReference type="Proteomes" id="UP000317646"/>
    </source>
</evidence>
<dbReference type="CDD" id="cd17242">
    <property type="entry name" value="MobM_relaxase"/>
    <property type="match status" value="1"/>
</dbReference>
<dbReference type="GO" id="GO:0003677">
    <property type="term" value="F:DNA binding"/>
    <property type="evidence" value="ECO:0007669"/>
    <property type="project" value="InterPro"/>
</dbReference>
<dbReference type="Pfam" id="PF01076">
    <property type="entry name" value="Mob_Pre"/>
    <property type="match status" value="1"/>
</dbReference>
<evidence type="ECO:0000256" key="2">
    <source>
        <dbReference type="SAM" id="MobiDB-lite"/>
    </source>
</evidence>
<keyword evidence="1" id="KW-0175">Coiled coil</keyword>
<evidence type="ECO:0000313" key="3">
    <source>
        <dbReference type="EMBL" id="TPG59474.1"/>
    </source>
</evidence>
<dbReference type="Gene3D" id="3.30.930.30">
    <property type="match status" value="1"/>
</dbReference>
<keyword evidence="4" id="KW-1185">Reference proteome</keyword>
<evidence type="ECO:0008006" key="5">
    <source>
        <dbReference type="Google" id="ProtNLM"/>
    </source>
</evidence>
<sequence length="606" mass="68408">MAKRQGCAPSFRRAPCGAYTSPLPFSYPMPQVIIRVAKIKTQSAAQGKTKHNYRLMNTPNADPELTTALNQELVNTSQRDYWTLANERIAEGIAKTARGKPRKVRDDQVHAVEVVLTASPDWFKRGEGGQAEDVRGSKWVTDNLDFLKNRYGAKNVVSFTLHQDETTPHIHAVVIPLTEKGRLSADTLFNRTSLTQLQTDYAKAMATHGLERGVKGSRRQHLDMKQMYGRQDKATAELKELATPVTTTLAREVELGKVPAFGIGADAWRANEQKRVNAELVRQVQEANKRTEQANKRIQEAAQAAIANAGFREEAEALKRQLNVSEGLKNAHYKELTELKKEVTKLAVNLANGKDIPRSILQLGTELREGDRLDTKKKFEAHLVSGTYEDGKSYYKGLEKQGFRFRNPTEDNPNQVRHPKHGFEFIYSEVRPNDRKISEQVEEQLQARRAFREQLLAEEKQAEARKIEQARQKVATHELSLMDQAFGIYKWKIGPGDLAACLVVPKEKVDNVLVTLRVGSSSWAADLRIQGVPNRTDELVAVYVKYDADFAPQVSRYFDKVRAGGSQVYEHATHQSQREQWQALPRQKSQEREQEPTKSKDFGIGG</sequence>
<dbReference type="InterPro" id="IPR001668">
    <property type="entry name" value="Mob_Pre"/>
</dbReference>
<dbReference type="Proteomes" id="UP000317646">
    <property type="component" value="Unassembled WGS sequence"/>
</dbReference>
<evidence type="ECO:0000256" key="1">
    <source>
        <dbReference type="SAM" id="Coils"/>
    </source>
</evidence>
<dbReference type="EMBL" id="RCYZ01000013">
    <property type="protein sequence ID" value="TPG59474.1"/>
    <property type="molecule type" value="Genomic_DNA"/>
</dbReference>
<protein>
    <recommendedName>
        <fullName evidence="5">Mobilization protein</fullName>
    </recommendedName>
</protein>